<feature type="non-terminal residue" evidence="1">
    <location>
        <position position="1"/>
    </location>
</feature>
<protein>
    <submittedName>
        <fullName evidence="1">Uncharacterized protein</fullName>
    </submittedName>
</protein>
<organism evidence="1">
    <name type="scientific">marine metagenome</name>
    <dbReference type="NCBI Taxonomy" id="408172"/>
    <lineage>
        <taxon>unclassified sequences</taxon>
        <taxon>metagenomes</taxon>
        <taxon>ecological metagenomes</taxon>
    </lineage>
</organism>
<evidence type="ECO:0000313" key="1">
    <source>
        <dbReference type="EMBL" id="SVE20156.1"/>
    </source>
</evidence>
<proteinExistence type="predicted"/>
<dbReference type="EMBL" id="UINC01201012">
    <property type="protein sequence ID" value="SVE20156.1"/>
    <property type="molecule type" value="Genomic_DNA"/>
</dbReference>
<dbReference type="AlphaFoldDB" id="A0A383BIY7"/>
<reference evidence="1" key="1">
    <citation type="submission" date="2018-05" db="EMBL/GenBank/DDBJ databases">
        <authorList>
            <person name="Lanie J.A."/>
            <person name="Ng W.-L."/>
            <person name="Kazmierczak K.M."/>
            <person name="Andrzejewski T.M."/>
            <person name="Davidsen T.M."/>
            <person name="Wayne K.J."/>
            <person name="Tettelin H."/>
            <person name="Glass J.I."/>
            <person name="Rusch D."/>
            <person name="Podicherti R."/>
            <person name="Tsui H.-C.T."/>
            <person name="Winkler M.E."/>
        </authorList>
    </citation>
    <scope>NUCLEOTIDE SEQUENCE</scope>
</reference>
<gene>
    <name evidence="1" type="ORF">METZ01_LOCUS473010</name>
</gene>
<name>A0A383BIY7_9ZZZZ</name>
<accession>A0A383BIY7</accession>
<sequence length="192" mass="22646">VSTVYNAQVGGYKRELETIYYNSPTTFTHSSILTLEGMPEDKTWEELKFLAVDKENHPGFYTHVSIEMIGQYESEMGWYDVHRCHHKAIGVARLWKSKLEDYEKDLLNIYMCIQVPEYAIRLNNMTLDERIVASIVMDKFTKVGKNFEDSEEKDIFQAWLFNNRTPYEDKYRALTRNVREAIHDELTEKKVA</sequence>